<name>A0ABT4X4S2_9BACI</name>
<accession>A0ABT4X4S2</accession>
<evidence type="ECO:0000313" key="4">
    <source>
        <dbReference type="Proteomes" id="UP001211894"/>
    </source>
</evidence>
<protein>
    <submittedName>
        <fullName evidence="3">Methyltransferase domain-containing protein</fullName>
    </submittedName>
</protein>
<keyword evidence="1" id="KW-0808">Transferase</keyword>
<dbReference type="InterPro" id="IPR013216">
    <property type="entry name" value="Methyltransf_11"/>
</dbReference>
<organism evidence="3 4">
    <name type="scientific">Bacillus changyiensis</name>
    <dbReference type="NCBI Taxonomy" id="3004103"/>
    <lineage>
        <taxon>Bacteria</taxon>
        <taxon>Bacillati</taxon>
        <taxon>Bacillota</taxon>
        <taxon>Bacilli</taxon>
        <taxon>Bacillales</taxon>
        <taxon>Bacillaceae</taxon>
        <taxon>Bacillus</taxon>
    </lineage>
</organism>
<sequence>MNVLEANDLKKMNYNQLISVIGETNRPPGGIKTIINFVNTVHINENHKVLEIGTSTGFTAIELAKMTNCQITAVDINEESLKIAQKNADRFKVEDHINFVKADATNLPFDDEEFDFIFAGNIISYIPDRKKALSEYKRVLKYNGVLFVAPMFYVEVPSNMLIEKIRDALKMNIKIDYEDYWDEFFTDDELDIYLANKYKFDYITDQHISDYVEEIFRTNENIIDHNIKGVDSKKCLKDIYIHYIYLFRDNLHKMAYKEMYIRKNKFKFDRELFTSTYMKGWDLK</sequence>
<evidence type="ECO:0000256" key="1">
    <source>
        <dbReference type="ARBA" id="ARBA00022679"/>
    </source>
</evidence>
<dbReference type="SUPFAM" id="SSF53335">
    <property type="entry name" value="S-adenosyl-L-methionine-dependent methyltransferases"/>
    <property type="match status" value="1"/>
</dbReference>
<dbReference type="RefSeq" id="WP_271341102.1">
    <property type="nucleotide sequence ID" value="NZ_JAQKAB010000007.1"/>
</dbReference>
<dbReference type="PANTHER" id="PTHR44068:SF11">
    <property type="entry name" value="GERANYL DIPHOSPHATE 2-C-METHYLTRANSFERASE"/>
    <property type="match status" value="1"/>
</dbReference>
<comment type="caution">
    <text evidence="3">The sequence shown here is derived from an EMBL/GenBank/DDBJ whole genome shotgun (WGS) entry which is preliminary data.</text>
</comment>
<proteinExistence type="predicted"/>
<dbReference type="GO" id="GO:0032259">
    <property type="term" value="P:methylation"/>
    <property type="evidence" value="ECO:0007669"/>
    <property type="project" value="UniProtKB-KW"/>
</dbReference>
<keyword evidence="3" id="KW-0489">Methyltransferase</keyword>
<reference evidence="3 4" key="1">
    <citation type="submission" date="2023-01" db="EMBL/GenBank/DDBJ databases">
        <title>Bacillus changyiensis sp. nov., isolated from a coastal deposit.</title>
        <authorList>
            <person name="Xiao G."/>
            <person name="Lai Q."/>
            <person name="Hu Z."/>
            <person name="Shao Z."/>
        </authorList>
    </citation>
    <scope>NUCLEOTIDE SEQUENCE [LARGE SCALE GENOMIC DNA]</scope>
    <source>
        <strain evidence="3 4">CLL-7-23</strain>
    </source>
</reference>
<evidence type="ECO:0000259" key="2">
    <source>
        <dbReference type="Pfam" id="PF08241"/>
    </source>
</evidence>
<dbReference type="CDD" id="cd02440">
    <property type="entry name" value="AdoMet_MTases"/>
    <property type="match status" value="1"/>
</dbReference>
<dbReference type="PANTHER" id="PTHR44068">
    <property type="entry name" value="ZGC:194242"/>
    <property type="match status" value="1"/>
</dbReference>
<dbReference type="Proteomes" id="UP001211894">
    <property type="component" value="Unassembled WGS sequence"/>
</dbReference>
<evidence type="ECO:0000313" key="3">
    <source>
        <dbReference type="EMBL" id="MDA7027256.1"/>
    </source>
</evidence>
<dbReference type="Pfam" id="PF08241">
    <property type="entry name" value="Methyltransf_11"/>
    <property type="match status" value="1"/>
</dbReference>
<gene>
    <name evidence="3" type="ORF">PJ311_11620</name>
</gene>
<dbReference type="InterPro" id="IPR050447">
    <property type="entry name" value="Erg6_SMT_methyltransf"/>
</dbReference>
<dbReference type="GO" id="GO:0008168">
    <property type="term" value="F:methyltransferase activity"/>
    <property type="evidence" value="ECO:0007669"/>
    <property type="project" value="UniProtKB-KW"/>
</dbReference>
<dbReference type="EMBL" id="JAQKAB010000007">
    <property type="protein sequence ID" value="MDA7027256.1"/>
    <property type="molecule type" value="Genomic_DNA"/>
</dbReference>
<dbReference type="Gene3D" id="3.40.50.150">
    <property type="entry name" value="Vaccinia Virus protein VP39"/>
    <property type="match status" value="1"/>
</dbReference>
<keyword evidence="4" id="KW-1185">Reference proteome</keyword>
<dbReference type="InterPro" id="IPR029063">
    <property type="entry name" value="SAM-dependent_MTases_sf"/>
</dbReference>
<feature type="domain" description="Methyltransferase type 11" evidence="2">
    <location>
        <begin position="50"/>
        <end position="148"/>
    </location>
</feature>